<evidence type="ECO:0000313" key="7">
    <source>
        <dbReference type="EMBL" id="GGC33356.1"/>
    </source>
</evidence>
<organism evidence="7 8">
    <name type="scientific">Parapedobacter defluvii</name>
    <dbReference type="NCBI Taxonomy" id="2045106"/>
    <lineage>
        <taxon>Bacteria</taxon>
        <taxon>Pseudomonadati</taxon>
        <taxon>Bacteroidota</taxon>
        <taxon>Sphingobacteriia</taxon>
        <taxon>Sphingobacteriales</taxon>
        <taxon>Sphingobacteriaceae</taxon>
        <taxon>Parapedobacter</taxon>
    </lineage>
</organism>
<evidence type="ECO:0008006" key="9">
    <source>
        <dbReference type="Google" id="ProtNLM"/>
    </source>
</evidence>
<keyword evidence="3" id="KW-0326">Glycosidase</keyword>
<dbReference type="Pfam" id="PF00703">
    <property type="entry name" value="Glyco_hydro_2"/>
    <property type="match status" value="1"/>
</dbReference>
<dbReference type="RefSeq" id="WP_188751534.1">
    <property type="nucleotide sequence ID" value="NZ_BMIK01000009.1"/>
</dbReference>
<dbReference type="Proteomes" id="UP000597338">
    <property type="component" value="Unassembled WGS sequence"/>
</dbReference>
<feature type="domain" description="Glycoside hydrolase family 2 immunoglobulin-like beta-sandwich" evidence="4">
    <location>
        <begin position="208"/>
        <end position="280"/>
    </location>
</feature>
<protein>
    <recommendedName>
        <fullName evidence="9">Glycoside hydrolase family 2</fullName>
    </recommendedName>
</protein>
<feature type="domain" description="Glycosyl hydrolases family 2 sugar binding" evidence="6">
    <location>
        <begin position="91"/>
        <end position="197"/>
    </location>
</feature>
<evidence type="ECO:0000256" key="1">
    <source>
        <dbReference type="ARBA" id="ARBA00007401"/>
    </source>
</evidence>
<dbReference type="EMBL" id="BMIK01000009">
    <property type="protein sequence ID" value="GGC33356.1"/>
    <property type="molecule type" value="Genomic_DNA"/>
</dbReference>
<name>A0ABQ1M466_9SPHI</name>
<dbReference type="Gene3D" id="2.60.40.10">
    <property type="entry name" value="Immunoglobulins"/>
    <property type="match status" value="1"/>
</dbReference>
<dbReference type="PANTHER" id="PTHR42732:SF2">
    <property type="entry name" value="BETA-MANNOSIDASE"/>
    <property type="match status" value="1"/>
</dbReference>
<proteinExistence type="inferred from homology"/>
<reference evidence="8" key="1">
    <citation type="journal article" date="2019" name="Int. J. Syst. Evol. Microbiol.">
        <title>The Global Catalogue of Microorganisms (GCM) 10K type strain sequencing project: providing services to taxonomists for standard genome sequencing and annotation.</title>
        <authorList>
            <consortium name="The Broad Institute Genomics Platform"/>
            <consortium name="The Broad Institute Genome Sequencing Center for Infectious Disease"/>
            <person name="Wu L."/>
            <person name="Ma J."/>
        </authorList>
    </citation>
    <scope>NUCLEOTIDE SEQUENCE [LARGE SCALE GENOMIC DNA]</scope>
    <source>
        <strain evidence="8">CGMCC 1.15342</strain>
    </source>
</reference>
<keyword evidence="8" id="KW-1185">Reference proteome</keyword>
<dbReference type="SUPFAM" id="SSF49303">
    <property type="entry name" value="beta-Galactosidase/glucuronidase domain"/>
    <property type="match status" value="1"/>
</dbReference>
<dbReference type="SUPFAM" id="SSF51445">
    <property type="entry name" value="(Trans)glycosidases"/>
    <property type="match status" value="1"/>
</dbReference>
<dbReference type="Gene3D" id="2.60.120.260">
    <property type="entry name" value="Galactose-binding domain-like"/>
    <property type="match status" value="1"/>
</dbReference>
<sequence length="759" mass="85820">MNDTAAQEKNTVQSAPIQTRWAREIAPDNALPEYPRPQLMRNNWTNLNGLWEYAVTDSITNSPTYEGQILVPYPLESVLSGVKRTLLPEQRLWYRRSFDRPALSKGERLLLHFGAVDYQCWVYVNGKEVGTHEGGYMAFSFDITDFVRSGANELVVKVYDPSDAGIGPRGKQVLNPQNIYYTPSSGIWQTVWLETVPKDYITRLKITPNVDNGAVRVVVESATDKPVTVTAAGRTVKGHANTEISLPISDVRLWSPADPYLYDLEVTLGADKVKSYFGMRKVSVERGADGHDRIFLNGEPYFNLGTLDQGFWPDGLYTAPTDEALAFDIKAIKAMGFNTIRKHIKVEPARWYYHADRLGILVWQDFVQPNPNLPEGAKEIFEKQGAEMMAQLHNHPSITTWVLFNEKWGQYDQELLTQWVKDTDPSRLVNGHSGEYLYVNEKLRSPSPDAYVNSDITDVHSYPDPMNSLQMDGKARVLGEFGGIGVFIPGHQWNTGSAWGYINEKPAALKAKYSIMNKHLQLLQKEGLSASIYTQPFDVEGEQNGLMTYDREVIKIPFAELREIHRPLSPDRSTIPEVTAIDADLTDPAVTYEQALQEYIDGRETDLKRLAMLAAQTGDAAGKNRFNSLYILSLSAPYSEADLAFIEGSTTKVTDAGFPILVVQSEGNRPLHIKLMNIIFTDVIQPYVPTPDTKPNWEEIREKVKSYGAPGEEMYLRAKTIHTLNQQDWDAFRPVAKEYLEKYGEFIKPEEKQLFEEKL</sequence>
<evidence type="ECO:0000256" key="2">
    <source>
        <dbReference type="ARBA" id="ARBA00022801"/>
    </source>
</evidence>
<comment type="caution">
    <text evidence="7">The sequence shown here is derived from an EMBL/GenBank/DDBJ whole genome shotgun (WGS) entry which is preliminary data.</text>
</comment>
<evidence type="ECO:0000313" key="8">
    <source>
        <dbReference type="Proteomes" id="UP000597338"/>
    </source>
</evidence>
<dbReference type="InterPro" id="IPR036156">
    <property type="entry name" value="Beta-gal/glucu_dom_sf"/>
</dbReference>
<evidence type="ECO:0000259" key="5">
    <source>
        <dbReference type="Pfam" id="PF02836"/>
    </source>
</evidence>
<comment type="similarity">
    <text evidence="1">Belongs to the glycosyl hydrolase 2 family.</text>
</comment>
<evidence type="ECO:0000259" key="6">
    <source>
        <dbReference type="Pfam" id="PF02837"/>
    </source>
</evidence>
<evidence type="ECO:0000259" key="4">
    <source>
        <dbReference type="Pfam" id="PF00703"/>
    </source>
</evidence>
<dbReference type="InterPro" id="IPR008979">
    <property type="entry name" value="Galactose-bd-like_sf"/>
</dbReference>
<dbReference type="Pfam" id="PF02836">
    <property type="entry name" value="Glyco_hydro_2_C"/>
    <property type="match status" value="1"/>
</dbReference>
<dbReference type="InterPro" id="IPR006102">
    <property type="entry name" value="Ig-like_GH2"/>
</dbReference>
<accession>A0ABQ1M466</accession>
<dbReference type="Gene3D" id="3.20.20.80">
    <property type="entry name" value="Glycosidases"/>
    <property type="match status" value="1"/>
</dbReference>
<dbReference type="InterPro" id="IPR051913">
    <property type="entry name" value="GH2_Domain-Containing"/>
</dbReference>
<dbReference type="InterPro" id="IPR013783">
    <property type="entry name" value="Ig-like_fold"/>
</dbReference>
<dbReference type="SUPFAM" id="SSF49785">
    <property type="entry name" value="Galactose-binding domain-like"/>
    <property type="match status" value="1"/>
</dbReference>
<gene>
    <name evidence="7" type="ORF">GCM10011386_26830</name>
</gene>
<dbReference type="Pfam" id="PF02837">
    <property type="entry name" value="Glyco_hydro_2_N"/>
    <property type="match status" value="1"/>
</dbReference>
<keyword evidence="2" id="KW-0378">Hydrolase</keyword>
<dbReference type="InterPro" id="IPR017853">
    <property type="entry name" value="GH"/>
</dbReference>
<dbReference type="InterPro" id="IPR006103">
    <property type="entry name" value="Glyco_hydro_2_cat"/>
</dbReference>
<evidence type="ECO:0000256" key="3">
    <source>
        <dbReference type="ARBA" id="ARBA00023295"/>
    </source>
</evidence>
<dbReference type="InterPro" id="IPR006104">
    <property type="entry name" value="Glyco_hydro_2_N"/>
</dbReference>
<dbReference type="PANTHER" id="PTHR42732">
    <property type="entry name" value="BETA-GALACTOSIDASE"/>
    <property type="match status" value="1"/>
</dbReference>
<feature type="domain" description="Glycoside hydrolase family 2 catalytic" evidence="5">
    <location>
        <begin position="324"/>
        <end position="434"/>
    </location>
</feature>